<protein>
    <recommendedName>
        <fullName evidence="1">Tc1-like transposase DDE domain-containing protein</fullName>
    </recommendedName>
</protein>
<dbReference type="GO" id="GO:0003676">
    <property type="term" value="F:nucleic acid binding"/>
    <property type="evidence" value="ECO:0007669"/>
    <property type="project" value="InterPro"/>
</dbReference>
<dbReference type="Gene3D" id="3.30.420.10">
    <property type="entry name" value="Ribonuclease H-like superfamily/Ribonuclease H"/>
    <property type="match status" value="1"/>
</dbReference>
<evidence type="ECO:0000313" key="2">
    <source>
        <dbReference type="Proteomes" id="UP000887575"/>
    </source>
</evidence>
<evidence type="ECO:0000259" key="1">
    <source>
        <dbReference type="Pfam" id="PF13358"/>
    </source>
</evidence>
<proteinExistence type="predicted"/>
<dbReference type="Proteomes" id="UP000887575">
    <property type="component" value="Unassembled WGS sequence"/>
</dbReference>
<dbReference type="Pfam" id="PF13358">
    <property type="entry name" value="DDE_3"/>
    <property type="match status" value="1"/>
</dbReference>
<dbReference type="WBParaSite" id="MBELARI_LOCUS15394">
    <property type="protein sequence ID" value="MBELARI_LOCUS15394"/>
    <property type="gene ID" value="MBELARI_LOCUS15394"/>
</dbReference>
<keyword evidence="2" id="KW-1185">Reference proteome</keyword>
<dbReference type="AlphaFoldDB" id="A0AAF3ENW6"/>
<dbReference type="InterPro" id="IPR036397">
    <property type="entry name" value="RNaseH_sf"/>
</dbReference>
<reference evidence="3" key="1">
    <citation type="submission" date="2024-02" db="UniProtKB">
        <authorList>
            <consortium name="WormBaseParasite"/>
        </authorList>
    </citation>
    <scope>IDENTIFICATION</scope>
</reference>
<sequence>MVPELGWFAANRVKLINPPPYSPDLNPIEHLWSFVKSRLKGKKFDSKAALWVHIQRLWATIRPSLLKNLVDSMPNRLNEVMKAKGGPTNMLYLLTPDSMVVHSTMILNGMILKRTLPKNSSCSTNLHENVTRELATKDVIKTDDFSIFFKLIASVYLNNPRRQRIFEDTAIQLLNISCNQDHVRRNT</sequence>
<accession>A0AAF3ENW6</accession>
<dbReference type="InterPro" id="IPR038717">
    <property type="entry name" value="Tc1-like_DDE_dom"/>
</dbReference>
<evidence type="ECO:0000313" key="3">
    <source>
        <dbReference type="WBParaSite" id="MBELARI_LOCUS15394"/>
    </source>
</evidence>
<name>A0AAF3ENW6_9BILA</name>
<organism evidence="2 3">
    <name type="scientific">Mesorhabditis belari</name>
    <dbReference type="NCBI Taxonomy" id="2138241"/>
    <lineage>
        <taxon>Eukaryota</taxon>
        <taxon>Metazoa</taxon>
        <taxon>Ecdysozoa</taxon>
        <taxon>Nematoda</taxon>
        <taxon>Chromadorea</taxon>
        <taxon>Rhabditida</taxon>
        <taxon>Rhabditina</taxon>
        <taxon>Rhabditomorpha</taxon>
        <taxon>Rhabditoidea</taxon>
        <taxon>Rhabditidae</taxon>
        <taxon>Mesorhabditinae</taxon>
        <taxon>Mesorhabditis</taxon>
    </lineage>
</organism>
<feature type="domain" description="Tc1-like transposase DDE" evidence="1">
    <location>
        <begin position="11"/>
        <end position="50"/>
    </location>
</feature>